<keyword evidence="1" id="KW-0175">Coiled coil</keyword>
<protein>
    <submittedName>
        <fullName evidence="3">Uncharacterized protein</fullName>
    </submittedName>
</protein>
<dbReference type="KEGG" id="tcx:Tcr_0676"/>
<gene>
    <name evidence="3" type="ordered locus">Tcr_0676</name>
</gene>
<keyword evidence="2" id="KW-0812">Transmembrane</keyword>
<organism evidence="3">
    <name type="scientific">Hydrogenovibrio crunogenus (strain DSM 25203 / XCL-2)</name>
    <name type="common">Thiomicrospira crunogena</name>
    <dbReference type="NCBI Taxonomy" id="317025"/>
    <lineage>
        <taxon>Bacteria</taxon>
        <taxon>Pseudomonadati</taxon>
        <taxon>Pseudomonadota</taxon>
        <taxon>Gammaproteobacteria</taxon>
        <taxon>Thiotrichales</taxon>
        <taxon>Piscirickettsiaceae</taxon>
        <taxon>Hydrogenovibrio</taxon>
    </lineage>
</organism>
<keyword evidence="2" id="KW-0472">Membrane</keyword>
<dbReference type="HOGENOM" id="CLU_1427400_0_0_6"/>
<dbReference type="AlphaFoldDB" id="Q31HV1"/>
<proteinExistence type="predicted"/>
<feature type="coiled-coil region" evidence="1">
    <location>
        <begin position="30"/>
        <end position="92"/>
    </location>
</feature>
<keyword evidence="2" id="KW-1133">Transmembrane helix</keyword>
<name>Q31HV1_HYDCU</name>
<accession>Q31HV1</accession>
<sequence>MNFFQIIKGRITQISFVMIAISAFVFGYWLANLQNDKVNAERAAKDSEYRLNVQKNLADLSIKNYNLVQSTNKQLKDLRDEKDKEIFDVQENLDAAIDSIGTERLQHDTTKDKKQMHSGTCAAGIVYGYSEERVNRFVEASQRFFLKQAANQDEVKIRKNKCVAQYNLIREQIIQYNKNVQAMNAKKNRE</sequence>
<dbReference type="EMBL" id="CP000109">
    <property type="protein sequence ID" value="ABB41272.1"/>
    <property type="molecule type" value="Genomic_DNA"/>
</dbReference>
<dbReference type="STRING" id="317025.Tcr_0676"/>
<evidence type="ECO:0000256" key="1">
    <source>
        <dbReference type="SAM" id="Coils"/>
    </source>
</evidence>
<feature type="transmembrane region" description="Helical" evidence="2">
    <location>
        <begin position="12"/>
        <end position="31"/>
    </location>
</feature>
<evidence type="ECO:0000313" key="3">
    <source>
        <dbReference type="EMBL" id="ABB41272.1"/>
    </source>
</evidence>
<evidence type="ECO:0000256" key="2">
    <source>
        <dbReference type="SAM" id="Phobius"/>
    </source>
</evidence>
<reference evidence="3" key="1">
    <citation type="submission" date="2006-07" db="EMBL/GenBank/DDBJ databases">
        <title>Complete sequence of Thiomicrospira crunogena XCL-2.</title>
        <authorList>
            <consortium name="US DOE Joint Genome Institute"/>
            <person name="Copeland A."/>
            <person name="Lucas S."/>
            <person name="Lapidus A."/>
            <person name="Barry K."/>
            <person name="Detter J.C."/>
            <person name="Glavina del Rio T."/>
            <person name="Hammon N."/>
            <person name="Israni S."/>
            <person name="Dalin E."/>
            <person name="Tice H."/>
            <person name="Pitluck S."/>
            <person name="Chain P."/>
            <person name="Malfatti S."/>
            <person name="Shin M."/>
            <person name="Vergez L."/>
            <person name="Schmutz J."/>
            <person name="Larimer F."/>
            <person name="Land M."/>
            <person name="Hauser L."/>
            <person name="Kyrpides N."/>
            <person name="Lykidis A."/>
            <person name="Scott K.M."/>
            <person name="Sievert S."/>
            <person name="Kerfeld C."/>
            <person name="Freyermuth S."/>
            <person name="Dobrinski K."/>
            <person name="Boller A."/>
            <person name="Fitzpatrick K."/>
            <person name="Thoma P."/>
            <person name="Moore J."/>
            <person name="Richardson P."/>
        </authorList>
    </citation>
    <scope>NUCLEOTIDE SEQUENCE</scope>
    <source>
        <strain evidence="3">XCL-2</strain>
    </source>
</reference>